<protein>
    <submittedName>
        <fullName evidence="1">Aromatic-ring-hydroxylating dioxygenase, alpha subunit</fullName>
    </submittedName>
</protein>
<dbReference type="RefSeq" id="XP_014538400.2">
    <property type="nucleotide sequence ID" value="XM_014682914.2"/>
</dbReference>
<dbReference type="KEGG" id="pdp:PDIP_10150"/>
<accession>A0A7T7BQE0</accession>
<dbReference type="AlphaFoldDB" id="A0A7T7BQE0"/>
<sequence length="447" mass="51392">MASVNIPPELLAIITSLSNTETLKALRLTNHMLCVFATSSLFSTISLYTDDKSCEAFESVITHTQLKEQVHKIRLNTVEVDYDSDGDHEGLELPFRWKELLPMLRKIPNLESVVLRFDKNGTGDDSYSEAPQSVDYRGTILRWLSAALVTLKRPLKELGIQNHQNVTPSNTDLQQVLCTLSSLRLNVLHESEPACPENEIEKDEVQEFYARVLPSIWLKPTMGSLRKLSLYSNFYWGFYPKLSLESIHCPNLQSLTLGNFCFFEDQQVDWILSHSSTLEELHLDDCPILFRARILNDEDQLAKCPIPRSRMKLYSDERWSDAWHYHYPRQWNGHFASFETGLPHLRRFAIGHNGAWDSDSGYGVPFEKELDLVPALMHDRYMAFDGGLGPSQFLSPRWNDGAQEWPQCDDTDREALKALYWKIKQQVDYGEFTVGDHEVVDLVEPHP</sequence>
<dbReference type="Proteomes" id="UP000595662">
    <property type="component" value="Chromosome 6"/>
</dbReference>
<gene>
    <name evidence="1" type="ORF">Pdw03_5925</name>
</gene>
<dbReference type="PANTHER" id="PTHR42057:SF2">
    <property type="entry name" value="F-BOX DOMAIN PROTEIN (AFU_ORTHOLOGUE AFUA_4G00200)-RELATED"/>
    <property type="match status" value="1"/>
</dbReference>
<dbReference type="PANTHER" id="PTHR42057">
    <property type="entry name" value="F-BOX DOMAIN PROTEIN (AFU_ORTHOLOGUE AFUA_4G00200)"/>
    <property type="match status" value="1"/>
</dbReference>
<dbReference type="Gene3D" id="3.80.10.10">
    <property type="entry name" value="Ribonuclease Inhibitor"/>
    <property type="match status" value="1"/>
</dbReference>
<dbReference type="InterPro" id="IPR032675">
    <property type="entry name" value="LRR_dom_sf"/>
</dbReference>
<dbReference type="GeneID" id="26229338"/>
<keyword evidence="1" id="KW-0560">Oxidoreductase</keyword>
<dbReference type="SUPFAM" id="SSF52047">
    <property type="entry name" value="RNI-like"/>
    <property type="match status" value="1"/>
</dbReference>
<name>A0A7T7BQE0_PENDI</name>
<organism evidence="1">
    <name type="scientific">Penicillium digitatum</name>
    <name type="common">Green mold</name>
    <dbReference type="NCBI Taxonomy" id="36651"/>
    <lineage>
        <taxon>Eukaryota</taxon>
        <taxon>Fungi</taxon>
        <taxon>Dikarya</taxon>
        <taxon>Ascomycota</taxon>
        <taxon>Pezizomycotina</taxon>
        <taxon>Eurotiomycetes</taxon>
        <taxon>Eurotiomycetidae</taxon>
        <taxon>Eurotiales</taxon>
        <taxon>Aspergillaceae</taxon>
        <taxon>Penicillium</taxon>
    </lineage>
</organism>
<reference evidence="1" key="1">
    <citation type="submission" date="2020-08" db="EMBL/GenBank/DDBJ databases">
        <title>The completed genome sequence of the pathogenic ascomycete fungus Penicillium digitatum.</title>
        <authorList>
            <person name="Wang M."/>
        </authorList>
    </citation>
    <scope>NUCLEOTIDE SEQUENCE [LARGE SCALE GENOMIC DNA]</scope>
    <source>
        <strain evidence="1">PdW03</strain>
    </source>
</reference>
<dbReference type="EMBL" id="CP060779">
    <property type="protein sequence ID" value="QQK48290.1"/>
    <property type="molecule type" value="Genomic_DNA"/>
</dbReference>
<keyword evidence="1" id="KW-0223">Dioxygenase</keyword>
<dbReference type="VEuPathDB" id="FungiDB:PDIP_10150"/>
<proteinExistence type="predicted"/>
<evidence type="ECO:0000313" key="1">
    <source>
        <dbReference type="EMBL" id="QQK48290.1"/>
    </source>
</evidence>
<dbReference type="GO" id="GO:0051213">
    <property type="term" value="F:dioxygenase activity"/>
    <property type="evidence" value="ECO:0007669"/>
    <property type="project" value="UniProtKB-KW"/>
</dbReference>